<name>A0A7W6GFN3_9HYPH</name>
<protein>
    <submittedName>
        <fullName evidence="1">Uncharacterized protein</fullName>
    </submittedName>
</protein>
<keyword evidence="2" id="KW-1185">Reference proteome</keyword>
<proteinExistence type="predicted"/>
<evidence type="ECO:0000313" key="2">
    <source>
        <dbReference type="Proteomes" id="UP000528964"/>
    </source>
</evidence>
<dbReference type="RefSeq" id="WP_183395934.1">
    <property type="nucleotide sequence ID" value="NZ_JACIDR010000004.1"/>
</dbReference>
<comment type="caution">
    <text evidence="1">The sequence shown here is derived from an EMBL/GenBank/DDBJ whole genome shotgun (WGS) entry which is preliminary data.</text>
</comment>
<gene>
    <name evidence="1" type="ORF">GGR24_002763</name>
</gene>
<organism evidence="1 2">
    <name type="scientific">Hansschlegelia beijingensis</name>
    <dbReference type="NCBI Taxonomy" id="1133344"/>
    <lineage>
        <taxon>Bacteria</taxon>
        <taxon>Pseudomonadati</taxon>
        <taxon>Pseudomonadota</taxon>
        <taxon>Alphaproteobacteria</taxon>
        <taxon>Hyphomicrobiales</taxon>
        <taxon>Methylopilaceae</taxon>
        <taxon>Hansschlegelia</taxon>
    </lineage>
</organism>
<sequence>MIIPDAESIAQARSIVLAALSEAHAKHAGRGFDPYEFGADVSPLVNAYAALTILEKEEPSELAEESSPED</sequence>
<evidence type="ECO:0000313" key="1">
    <source>
        <dbReference type="EMBL" id="MBB3974086.1"/>
    </source>
</evidence>
<dbReference type="EMBL" id="JACIDR010000004">
    <property type="protein sequence ID" value="MBB3974086.1"/>
    <property type="molecule type" value="Genomic_DNA"/>
</dbReference>
<dbReference type="AlphaFoldDB" id="A0A7W6GFN3"/>
<accession>A0A7W6GFN3</accession>
<reference evidence="1 2" key="1">
    <citation type="submission" date="2020-08" db="EMBL/GenBank/DDBJ databases">
        <title>Genomic Encyclopedia of Type Strains, Phase IV (KMG-IV): sequencing the most valuable type-strain genomes for metagenomic binning, comparative biology and taxonomic classification.</title>
        <authorList>
            <person name="Goeker M."/>
        </authorList>
    </citation>
    <scope>NUCLEOTIDE SEQUENCE [LARGE SCALE GENOMIC DNA]</scope>
    <source>
        <strain evidence="1 2">DSM 25481</strain>
    </source>
</reference>
<dbReference type="Proteomes" id="UP000528964">
    <property type="component" value="Unassembled WGS sequence"/>
</dbReference>